<feature type="compositionally biased region" description="Polar residues" evidence="2">
    <location>
        <begin position="299"/>
        <end position="310"/>
    </location>
</feature>
<name>A0ABQ4X902_9ASTR</name>
<dbReference type="PANTHER" id="PTHR37984">
    <property type="entry name" value="PROTEIN CBG26694"/>
    <property type="match status" value="1"/>
</dbReference>
<dbReference type="InterPro" id="IPR041577">
    <property type="entry name" value="RT_RNaseH_2"/>
</dbReference>
<organism evidence="5 6">
    <name type="scientific">Tanacetum coccineum</name>
    <dbReference type="NCBI Taxonomy" id="301880"/>
    <lineage>
        <taxon>Eukaryota</taxon>
        <taxon>Viridiplantae</taxon>
        <taxon>Streptophyta</taxon>
        <taxon>Embryophyta</taxon>
        <taxon>Tracheophyta</taxon>
        <taxon>Spermatophyta</taxon>
        <taxon>Magnoliopsida</taxon>
        <taxon>eudicotyledons</taxon>
        <taxon>Gunneridae</taxon>
        <taxon>Pentapetalae</taxon>
        <taxon>asterids</taxon>
        <taxon>campanulids</taxon>
        <taxon>Asterales</taxon>
        <taxon>Asteraceae</taxon>
        <taxon>Asteroideae</taxon>
        <taxon>Anthemideae</taxon>
        <taxon>Anthemidinae</taxon>
        <taxon>Tanacetum</taxon>
    </lineage>
</organism>
<dbReference type="Pfam" id="PF17919">
    <property type="entry name" value="RT_RNaseH_2"/>
    <property type="match status" value="1"/>
</dbReference>
<reference evidence="5" key="2">
    <citation type="submission" date="2022-01" db="EMBL/GenBank/DDBJ databases">
        <authorList>
            <person name="Yamashiro T."/>
            <person name="Shiraishi A."/>
            <person name="Satake H."/>
            <person name="Nakayama K."/>
        </authorList>
    </citation>
    <scope>NUCLEOTIDE SEQUENCE</scope>
</reference>
<dbReference type="Gene3D" id="3.10.10.10">
    <property type="entry name" value="HIV Type 1 Reverse Transcriptase, subunit A, domain 1"/>
    <property type="match status" value="1"/>
</dbReference>
<reference evidence="5" key="1">
    <citation type="journal article" date="2022" name="Int. J. Mol. Sci.">
        <title>Draft Genome of Tanacetum Coccineum: Genomic Comparison of Closely Related Tanacetum-Family Plants.</title>
        <authorList>
            <person name="Yamashiro T."/>
            <person name="Shiraishi A."/>
            <person name="Nakayama K."/>
            <person name="Satake H."/>
        </authorList>
    </citation>
    <scope>NUCLEOTIDE SEQUENCE</scope>
</reference>
<feature type="domain" description="Reverse transcriptase" evidence="3">
    <location>
        <begin position="28"/>
        <end position="92"/>
    </location>
</feature>
<comment type="caution">
    <text evidence="5">The sequence shown here is derived from an EMBL/GenBank/DDBJ whole genome shotgun (WGS) entry which is preliminary data.</text>
</comment>
<dbReference type="CDD" id="cd01647">
    <property type="entry name" value="RT_LTR"/>
    <property type="match status" value="1"/>
</dbReference>
<evidence type="ECO:0000256" key="2">
    <source>
        <dbReference type="SAM" id="MobiDB-lite"/>
    </source>
</evidence>
<feature type="compositionally biased region" description="Basic residues" evidence="2">
    <location>
        <begin position="285"/>
        <end position="298"/>
    </location>
</feature>
<keyword evidence="1" id="KW-0511">Multifunctional enzyme</keyword>
<keyword evidence="6" id="KW-1185">Reference proteome</keyword>
<dbReference type="SUPFAM" id="SSF56672">
    <property type="entry name" value="DNA/RNA polymerases"/>
    <property type="match status" value="1"/>
</dbReference>
<dbReference type="Gene3D" id="3.30.70.270">
    <property type="match status" value="3"/>
</dbReference>
<accession>A0ABQ4X902</accession>
<evidence type="ECO:0000256" key="1">
    <source>
        <dbReference type="ARBA" id="ARBA00023268"/>
    </source>
</evidence>
<dbReference type="InterPro" id="IPR050951">
    <property type="entry name" value="Retrovirus_Pol_polyprotein"/>
</dbReference>
<dbReference type="EMBL" id="BQNB010009295">
    <property type="protein sequence ID" value="GJS61505.1"/>
    <property type="molecule type" value="Genomic_DNA"/>
</dbReference>
<evidence type="ECO:0000313" key="5">
    <source>
        <dbReference type="EMBL" id="GJS61505.1"/>
    </source>
</evidence>
<sequence>MEKLVNEMLSQGTIPVSHSLFSSPVLLVKKKDGSYRFCVDYRALNAVTVKDKFPIPMADEMFDELGGAVIFTKLDLRAGYHQICAHDRDDHKFYVKKTKCVFGATTLEYLGHIISNRGVEVDPKKVSAVSEWPIPMSQRQVRGFLGLAGYYRRFIKDYATLAVPLSDLLQKNDFKWGGMKDAAFSALKDRLTHAPILCLLNFEDTFVIEADASGVDIGAVLLQNGQLLGYFSRKLGPRMRVAATYQKELFAIVESVYKWLISVQIYQKSQENSKKRANTDTGKGRAQKKPRIQKKPRKVNSQSTMGQQKLTTKRQNPKCFKSVPPTLEGELTMDELPWTITGLSLDKPEL</sequence>
<feature type="domain" description="Reverse transcriptase/retrotransposon-derived protein RNase H-like" evidence="4">
    <location>
        <begin position="176"/>
        <end position="259"/>
    </location>
</feature>
<feature type="region of interest" description="Disordered" evidence="2">
    <location>
        <begin position="271"/>
        <end position="325"/>
    </location>
</feature>
<dbReference type="PANTHER" id="PTHR37984:SF5">
    <property type="entry name" value="PROTEIN NYNRIN-LIKE"/>
    <property type="match status" value="1"/>
</dbReference>
<dbReference type="InterPro" id="IPR000477">
    <property type="entry name" value="RT_dom"/>
</dbReference>
<dbReference type="InterPro" id="IPR043502">
    <property type="entry name" value="DNA/RNA_pol_sf"/>
</dbReference>
<dbReference type="Proteomes" id="UP001151760">
    <property type="component" value="Unassembled WGS sequence"/>
</dbReference>
<protein>
    <submittedName>
        <fullName evidence="5">Ty3-gypsy retrotransposon protein</fullName>
    </submittedName>
</protein>
<evidence type="ECO:0000313" key="6">
    <source>
        <dbReference type="Proteomes" id="UP001151760"/>
    </source>
</evidence>
<evidence type="ECO:0000259" key="4">
    <source>
        <dbReference type="Pfam" id="PF17919"/>
    </source>
</evidence>
<evidence type="ECO:0000259" key="3">
    <source>
        <dbReference type="Pfam" id="PF00078"/>
    </source>
</evidence>
<dbReference type="InterPro" id="IPR043128">
    <property type="entry name" value="Rev_trsase/Diguanyl_cyclase"/>
</dbReference>
<dbReference type="Pfam" id="PF00078">
    <property type="entry name" value="RVT_1"/>
    <property type="match status" value="1"/>
</dbReference>
<proteinExistence type="predicted"/>
<gene>
    <name evidence="5" type="ORF">Tco_0656289</name>
</gene>